<protein>
    <submittedName>
        <fullName evidence="2">Uncharacterized protein</fullName>
    </submittedName>
</protein>
<dbReference type="Proteomes" id="UP000184550">
    <property type="component" value="Unassembled WGS sequence"/>
</dbReference>
<sequence length="339" mass="39615">MMNESLKAFLALNQAITLIHSNDNQSLELKQSATDLSQSIQLCTDEMRQSAVKLEQLLKNCHQDLDYAEEVWNSKARILSIPKDEIWEQIAQISNVDVRIRNLRKKCKIEVVKELKQSWTNRVTQLKRQWFTEKNTGKPKQEAGLSDKDGLIKGLERELIDQNRQIILAIHHNLELLGQDFSVFKINQLDSHVSCLPSKYKNSLLFQINHYHYKLNLFFNAKVAISNSLANSTKPSWDSFYKDSFLVIKRDRLDEFSITVLLFIESSFLQRLDECFDLAISTLMFHLTFYNDLLEKQNRYQQEMPQKWQAEKQSLDQLRSQIDKVQAEIDTILNSISKS</sequence>
<evidence type="ECO:0000256" key="1">
    <source>
        <dbReference type="SAM" id="Coils"/>
    </source>
</evidence>
<feature type="coiled-coil region" evidence="1">
    <location>
        <begin position="308"/>
        <end position="335"/>
    </location>
</feature>
<gene>
    <name evidence="2" type="ORF">PL8927_790022</name>
</gene>
<dbReference type="AlphaFoldDB" id="A0A7Z9BYZ1"/>
<name>A0A7Z9BYZ1_9CYAN</name>
<comment type="caution">
    <text evidence="2">The sequence shown here is derived from an EMBL/GenBank/DDBJ whole genome shotgun (WGS) entry which is preliminary data.</text>
</comment>
<accession>A0A7Z9BYZ1</accession>
<keyword evidence="3" id="KW-1185">Reference proteome</keyword>
<keyword evidence="1" id="KW-0175">Coiled coil</keyword>
<reference evidence="2" key="1">
    <citation type="submission" date="2019-10" db="EMBL/GenBank/DDBJ databases">
        <authorList>
            <consortium name="Genoscope - CEA"/>
            <person name="William W."/>
        </authorList>
    </citation>
    <scope>NUCLEOTIDE SEQUENCE [LARGE SCALE GENOMIC DNA]</scope>
    <source>
        <strain evidence="2">BBR_PRJEB10992</strain>
    </source>
</reference>
<dbReference type="EMBL" id="CZCU02000156">
    <property type="protein sequence ID" value="VXD23830.1"/>
    <property type="molecule type" value="Genomic_DNA"/>
</dbReference>
<evidence type="ECO:0000313" key="2">
    <source>
        <dbReference type="EMBL" id="VXD23830.1"/>
    </source>
</evidence>
<proteinExistence type="predicted"/>
<evidence type="ECO:0000313" key="3">
    <source>
        <dbReference type="Proteomes" id="UP000184550"/>
    </source>
</evidence>
<organism evidence="2 3">
    <name type="scientific">Planktothrix serta PCC 8927</name>
    <dbReference type="NCBI Taxonomy" id="671068"/>
    <lineage>
        <taxon>Bacteria</taxon>
        <taxon>Bacillati</taxon>
        <taxon>Cyanobacteriota</taxon>
        <taxon>Cyanophyceae</taxon>
        <taxon>Oscillatoriophycideae</taxon>
        <taxon>Oscillatoriales</taxon>
        <taxon>Microcoleaceae</taxon>
        <taxon>Planktothrix</taxon>
    </lineage>
</organism>